<dbReference type="EMBL" id="VUMU01000019">
    <property type="protein sequence ID" value="MST59072.1"/>
    <property type="molecule type" value="Genomic_DNA"/>
</dbReference>
<accession>A0A6L5YN60</accession>
<protein>
    <submittedName>
        <fullName evidence="3">Zf-HC2 domain-containing protein</fullName>
    </submittedName>
</protein>
<dbReference type="AlphaFoldDB" id="A0A6L5YN60"/>
<dbReference type="Pfam" id="PF13490">
    <property type="entry name" value="zf-HC2"/>
    <property type="match status" value="1"/>
</dbReference>
<evidence type="ECO:0000259" key="2">
    <source>
        <dbReference type="Pfam" id="PF13490"/>
    </source>
</evidence>
<organism evidence="3 4">
    <name type="scientific">Waltera intestinalis</name>
    <dbReference type="NCBI Taxonomy" id="2606635"/>
    <lineage>
        <taxon>Bacteria</taxon>
        <taxon>Bacillati</taxon>
        <taxon>Bacillota</taxon>
        <taxon>Clostridia</taxon>
        <taxon>Lachnospirales</taxon>
        <taxon>Lachnospiraceae</taxon>
        <taxon>Waltera</taxon>
    </lineage>
</organism>
<evidence type="ECO:0000313" key="3">
    <source>
        <dbReference type="EMBL" id="MST59072.1"/>
    </source>
</evidence>
<comment type="caution">
    <text evidence="3">The sequence shown here is derived from an EMBL/GenBank/DDBJ whole genome shotgun (WGS) entry which is preliminary data.</text>
</comment>
<reference evidence="3 4" key="1">
    <citation type="submission" date="2019-08" db="EMBL/GenBank/DDBJ databases">
        <title>In-depth cultivation of the pig gut microbiome towards novel bacterial diversity and tailored functional studies.</title>
        <authorList>
            <person name="Wylensek D."/>
            <person name="Hitch T.C.A."/>
            <person name="Clavel T."/>
        </authorList>
    </citation>
    <scope>NUCLEOTIDE SEQUENCE [LARGE SCALE GENOMIC DNA]</scope>
    <source>
        <strain evidence="3 4">WCA3-601-WT-6H</strain>
    </source>
</reference>
<keyword evidence="1" id="KW-0812">Transmembrane</keyword>
<proteinExistence type="predicted"/>
<evidence type="ECO:0000313" key="4">
    <source>
        <dbReference type="Proteomes" id="UP000476055"/>
    </source>
</evidence>
<keyword evidence="1" id="KW-1133">Transmembrane helix</keyword>
<name>A0A6L5YN60_9FIRM</name>
<evidence type="ECO:0000256" key="1">
    <source>
        <dbReference type="SAM" id="Phobius"/>
    </source>
</evidence>
<dbReference type="Proteomes" id="UP000476055">
    <property type="component" value="Unassembled WGS sequence"/>
</dbReference>
<gene>
    <name evidence="3" type="ORF">FYJ59_12665</name>
</gene>
<feature type="domain" description="Putative zinc-finger" evidence="2">
    <location>
        <begin position="3"/>
        <end position="36"/>
    </location>
</feature>
<keyword evidence="1" id="KW-0472">Membrane</keyword>
<sequence>MNCKEFEKNIPEFIAGKLDFLTLQEFGEHMQECPGCKEELVIQFLVTEGMQRLEDGDAFDLQRELEIRLTEAKRKVKIHMSFLKAGAVLEVITVIFLLGFLGWIIS</sequence>
<dbReference type="InterPro" id="IPR027383">
    <property type="entry name" value="Znf_put"/>
</dbReference>
<feature type="transmembrane region" description="Helical" evidence="1">
    <location>
        <begin position="82"/>
        <end position="105"/>
    </location>
</feature>
<keyword evidence="4" id="KW-1185">Reference proteome</keyword>
<dbReference type="RefSeq" id="WP_022153982.1">
    <property type="nucleotide sequence ID" value="NZ_DAWCKG010000219.1"/>
</dbReference>